<reference evidence="6" key="1">
    <citation type="submission" date="2022-08" db="EMBL/GenBank/DDBJ databases">
        <title>Nisaea acidiphila sp. nov., isolated from a marine algal debris and emended description of the genus Nisaea Urios et al. 2008.</title>
        <authorList>
            <person name="Kwon K."/>
        </authorList>
    </citation>
    <scope>NUCLEOTIDE SEQUENCE</scope>
    <source>
        <strain evidence="6">MEBiC11861</strain>
    </source>
</reference>
<keyword evidence="7" id="KW-1185">Reference proteome</keyword>
<dbReference type="EMBL" id="CP102480">
    <property type="protein sequence ID" value="UUX51468.1"/>
    <property type="molecule type" value="Genomic_DNA"/>
</dbReference>
<dbReference type="KEGG" id="naci:NUH88_07170"/>
<dbReference type="SUPFAM" id="SSF46689">
    <property type="entry name" value="Homeodomain-like"/>
    <property type="match status" value="1"/>
</dbReference>
<dbReference type="SUPFAM" id="SSF48498">
    <property type="entry name" value="Tetracyclin repressor-like, C-terminal domain"/>
    <property type="match status" value="1"/>
</dbReference>
<protein>
    <submittedName>
        <fullName evidence="6">TetR/AcrR family transcriptional regulator</fullName>
    </submittedName>
</protein>
<evidence type="ECO:0000313" key="6">
    <source>
        <dbReference type="EMBL" id="UUX51468.1"/>
    </source>
</evidence>
<dbReference type="Proteomes" id="UP001060336">
    <property type="component" value="Chromosome"/>
</dbReference>
<sequence>MARQKEFDRAEVLENAMRAFWRRGYEATSVQDLVEATGINRGSMYDTFGDKRGLFQAAVQHYITNVSAERLKVVAETDDALAGIRTYFDRLIDFSVGDGRELGCLITNSVVELAPHDEVIGETLRKSFARVEDTFYRALLRAQQAGDLTTGQDIRALARFLTATVNGVRVFARADADATTLRDVIDSALSVIDTHKRGFPAAAE</sequence>
<dbReference type="PANTHER" id="PTHR47506">
    <property type="entry name" value="TRANSCRIPTIONAL REGULATORY PROTEIN"/>
    <property type="match status" value="1"/>
</dbReference>
<dbReference type="Gene3D" id="1.10.10.60">
    <property type="entry name" value="Homeodomain-like"/>
    <property type="match status" value="1"/>
</dbReference>
<name>A0A9J7AYX5_9PROT</name>
<keyword evidence="1" id="KW-0805">Transcription regulation</keyword>
<dbReference type="GO" id="GO:0003677">
    <property type="term" value="F:DNA binding"/>
    <property type="evidence" value="ECO:0007669"/>
    <property type="project" value="UniProtKB-UniRule"/>
</dbReference>
<evidence type="ECO:0000256" key="3">
    <source>
        <dbReference type="ARBA" id="ARBA00023163"/>
    </source>
</evidence>
<dbReference type="PROSITE" id="PS50977">
    <property type="entry name" value="HTH_TETR_2"/>
    <property type="match status" value="1"/>
</dbReference>
<keyword evidence="2 4" id="KW-0238">DNA-binding</keyword>
<dbReference type="InterPro" id="IPR036271">
    <property type="entry name" value="Tet_transcr_reg_TetR-rel_C_sf"/>
</dbReference>
<dbReference type="InterPro" id="IPR011075">
    <property type="entry name" value="TetR_C"/>
</dbReference>
<dbReference type="PRINTS" id="PR00455">
    <property type="entry name" value="HTHTETR"/>
</dbReference>
<evidence type="ECO:0000256" key="4">
    <source>
        <dbReference type="PROSITE-ProRule" id="PRU00335"/>
    </source>
</evidence>
<proteinExistence type="predicted"/>
<feature type="DNA-binding region" description="H-T-H motif" evidence="4">
    <location>
        <begin position="29"/>
        <end position="48"/>
    </location>
</feature>
<dbReference type="Pfam" id="PF00440">
    <property type="entry name" value="TetR_N"/>
    <property type="match status" value="1"/>
</dbReference>
<gene>
    <name evidence="6" type="ORF">NUH88_07170</name>
</gene>
<dbReference type="Gene3D" id="1.10.357.10">
    <property type="entry name" value="Tetracycline Repressor, domain 2"/>
    <property type="match status" value="1"/>
</dbReference>
<dbReference type="RefSeq" id="WP_257770979.1">
    <property type="nucleotide sequence ID" value="NZ_CP102480.1"/>
</dbReference>
<feature type="domain" description="HTH tetR-type" evidence="5">
    <location>
        <begin position="6"/>
        <end position="66"/>
    </location>
</feature>
<organism evidence="6 7">
    <name type="scientific">Nisaea acidiphila</name>
    <dbReference type="NCBI Taxonomy" id="1862145"/>
    <lineage>
        <taxon>Bacteria</taxon>
        <taxon>Pseudomonadati</taxon>
        <taxon>Pseudomonadota</taxon>
        <taxon>Alphaproteobacteria</taxon>
        <taxon>Rhodospirillales</taxon>
        <taxon>Thalassobaculaceae</taxon>
        <taxon>Nisaea</taxon>
    </lineage>
</organism>
<dbReference type="PANTHER" id="PTHR47506:SF1">
    <property type="entry name" value="HTH-TYPE TRANSCRIPTIONAL REGULATOR YJDC"/>
    <property type="match status" value="1"/>
</dbReference>
<dbReference type="InterPro" id="IPR009057">
    <property type="entry name" value="Homeodomain-like_sf"/>
</dbReference>
<keyword evidence="3" id="KW-0804">Transcription</keyword>
<accession>A0A9J7AYX5</accession>
<evidence type="ECO:0000259" key="5">
    <source>
        <dbReference type="PROSITE" id="PS50977"/>
    </source>
</evidence>
<evidence type="ECO:0000256" key="2">
    <source>
        <dbReference type="ARBA" id="ARBA00023125"/>
    </source>
</evidence>
<dbReference type="InterPro" id="IPR001647">
    <property type="entry name" value="HTH_TetR"/>
</dbReference>
<dbReference type="Pfam" id="PF16925">
    <property type="entry name" value="TetR_C_13"/>
    <property type="match status" value="1"/>
</dbReference>
<dbReference type="AlphaFoldDB" id="A0A9J7AYX5"/>
<evidence type="ECO:0000256" key="1">
    <source>
        <dbReference type="ARBA" id="ARBA00023015"/>
    </source>
</evidence>
<evidence type="ECO:0000313" key="7">
    <source>
        <dbReference type="Proteomes" id="UP001060336"/>
    </source>
</evidence>